<gene>
    <name evidence="7" type="ORF">D6D22_03389</name>
</gene>
<comment type="subcellular location">
    <subcellularLocation>
        <location evidence="1">Membrane</location>
        <topology evidence="1">Multi-pass membrane protein</topology>
    </subcellularLocation>
</comment>
<name>A0A4S9LRL5_AURPU</name>
<dbReference type="EMBL" id="QZAL01000032">
    <property type="protein sequence ID" value="THW45789.1"/>
    <property type="molecule type" value="Genomic_DNA"/>
</dbReference>
<feature type="transmembrane region" description="Helical" evidence="6">
    <location>
        <begin position="190"/>
        <end position="215"/>
    </location>
</feature>
<proteinExistence type="predicted"/>
<feature type="transmembrane region" description="Helical" evidence="6">
    <location>
        <begin position="45"/>
        <end position="67"/>
    </location>
</feature>
<dbReference type="Gene3D" id="1.20.1250.20">
    <property type="entry name" value="MFS general substrate transporter like domains"/>
    <property type="match status" value="1"/>
</dbReference>
<dbReference type="PANTHER" id="PTHR23507">
    <property type="entry name" value="ZGC:174356"/>
    <property type="match status" value="1"/>
</dbReference>
<reference evidence="7 8" key="1">
    <citation type="submission" date="2018-10" db="EMBL/GenBank/DDBJ databases">
        <title>Fifty Aureobasidium pullulans genomes reveal a recombining polyextremotolerant generalist.</title>
        <authorList>
            <person name="Gostincar C."/>
            <person name="Turk M."/>
            <person name="Zajc J."/>
            <person name="Gunde-Cimerman N."/>
        </authorList>
    </citation>
    <scope>NUCLEOTIDE SEQUENCE [LARGE SCALE GENOMIC DNA]</scope>
    <source>
        <strain evidence="7 8">EXF-11013</strain>
    </source>
</reference>
<feature type="transmembrane region" description="Helical" evidence="6">
    <location>
        <begin position="128"/>
        <end position="151"/>
    </location>
</feature>
<dbReference type="Proteomes" id="UP000310687">
    <property type="component" value="Unassembled WGS sequence"/>
</dbReference>
<dbReference type="AlphaFoldDB" id="A0A4S9LRL5"/>
<evidence type="ECO:0000313" key="8">
    <source>
        <dbReference type="Proteomes" id="UP000310687"/>
    </source>
</evidence>
<accession>A0A4S9LRL5</accession>
<evidence type="ECO:0000313" key="7">
    <source>
        <dbReference type="EMBL" id="THW45789.1"/>
    </source>
</evidence>
<evidence type="ECO:0000256" key="1">
    <source>
        <dbReference type="ARBA" id="ARBA00004141"/>
    </source>
</evidence>
<sequence length="261" mass="28621">MPETKPSTHLSEGIARQEQSDLSAEPTFDPGTGVKHDYQVQHTNIFTTVLSLLAIPGIWFCFLSFLLKRIAFSSENLIYQYTSEVLRQRLDQVVWIRVALGLGASLMTVIVLPLLSRTLSGKGVAAQFVNVWVIRFSLLIVIIGFVIMWLAQHPVQIGTALLLCGIGEGLEPSLEALASSLVKQASNADLFAIFSVIDTIAKIIGGPLMAAMLSIRNSDGVTMGACFLLSACLFTALWILSWTLSWQKLEEISRHVDEDGE</sequence>
<organism evidence="7 8">
    <name type="scientific">Aureobasidium pullulans</name>
    <name type="common">Black yeast</name>
    <name type="synonym">Pullularia pullulans</name>
    <dbReference type="NCBI Taxonomy" id="5580"/>
    <lineage>
        <taxon>Eukaryota</taxon>
        <taxon>Fungi</taxon>
        <taxon>Dikarya</taxon>
        <taxon>Ascomycota</taxon>
        <taxon>Pezizomycotina</taxon>
        <taxon>Dothideomycetes</taxon>
        <taxon>Dothideomycetidae</taxon>
        <taxon>Dothideales</taxon>
        <taxon>Saccotheciaceae</taxon>
        <taxon>Aureobasidium</taxon>
    </lineage>
</organism>
<evidence type="ECO:0000256" key="5">
    <source>
        <dbReference type="SAM" id="MobiDB-lite"/>
    </source>
</evidence>
<evidence type="ECO:0000256" key="4">
    <source>
        <dbReference type="ARBA" id="ARBA00023136"/>
    </source>
</evidence>
<evidence type="ECO:0000256" key="3">
    <source>
        <dbReference type="ARBA" id="ARBA00022989"/>
    </source>
</evidence>
<dbReference type="PANTHER" id="PTHR23507:SF1">
    <property type="entry name" value="FI18259P1-RELATED"/>
    <property type="match status" value="1"/>
</dbReference>
<evidence type="ECO:0000256" key="2">
    <source>
        <dbReference type="ARBA" id="ARBA00022692"/>
    </source>
</evidence>
<feature type="region of interest" description="Disordered" evidence="5">
    <location>
        <begin position="1"/>
        <end position="26"/>
    </location>
</feature>
<feature type="compositionally biased region" description="Polar residues" evidence="5">
    <location>
        <begin position="1"/>
        <end position="10"/>
    </location>
</feature>
<protein>
    <recommendedName>
        <fullName evidence="9">MFS general substrate transporter</fullName>
    </recommendedName>
</protein>
<keyword evidence="4 6" id="KW-0472">Membrane</keyword>
<keyword evidence="2 6" id="KW-0812">Transmembrane</keyword>
<evidence type="ECO:0008006" key="9">
    <source>
        <dbReference type="Google" id="ProtNLM"/>
    </source>
</evidence>
<comment type="caution">
    <text evidence="7">The sequence shown here is derived from an EMBL/GenBank/DDBJ whole genome shotgun (WGS) entry which is preliminary data.</text>
</comment>
<dbReference type="GO" id="GO:0022857">
    <property type="term" value="F:transmembrane transporter activity"/>
    <property type="evidence" value="ECO:0007669"/>
    <property type="project" value="TreeGrafter"/>
</dbReference>
<dbReference type="SUPFAM" id="SSF103473">
    <property type="entry name" value="MFS general substrate transporter"/>
    <property type="match status" value="1"/>
</dbReference>
<evidence type="ECO:0000256" key="6">
    <source>
        <dbReference type="SAM" id="Phobius"/>
    </source>
</evidence>
<feature type="transmembrane region" description="Helical" evidence="6">
    <location>
        <begin position="94"/>
        <end position="116"/>
    </location>
</feature>
<keyword evidence="3 6" id="KW-1133">Transmembrane helix</keyword>
<dbReference type="InterPro" id="IPR036259">
    <property type="entry name" value="MFS_trans_sf"/>
</dbReference>
<dbReference type="GO" id="GO:0016020">
    <property type="term" value="C:membrane"/>
    <property type="evidence" value="ECO:0007669"/>
    <property type="project" value="UniProtKB-SubCell"/>
</dbReference>
<feature type="transmembrane region" description="Helical" evidence="6">
    <location>
        <begin position="221"/>
        <end position="244"/>
    </location>
</feature>